<proteinExistence type="predicted"/>
<evidence type="ECO:0000313" key="1">
    <source>
        <dbReference type="EMBL" id="KAJ9109658.1"/>
    </source>
</evidence>
<reference evidence="1" key="1">
    <citation type="submission" date="2023-04" db="EMBL/GenBank/DDBJ databases">
        <title>Draft Genome sequencing of Naganishia species isolated from polar environments using Oxford Nanopore Technology.</title>
        <authorList>
            <person name="Leo P."/>
            <person name="Venkateswaran K."/>
        </authorList>
    </citation>
    <scope>NUCLEOTIDE SEQUENCE</scope>
    <source>
        <strain evidence="1">MNA-CCFEE 5261</strain>
    </source>
</reference>
<sequence>MSAKTETLKFKKDPTSRPYKCPMCDKAFHRLEHQTRHIRTHTGEKPHSCSFPGCFKKFSRSDELTRHSRIHSNPNLRRNKNLKAKDDEEEDESSAKHNTFSSFSAGLSPPSTNDFIVNGVSSMNSSKDADSSSLRPGVTVPSVGPVPIEGSGSSGLTGSGTGSGLTNSGSFGGSIEHSASTSVDSHHSSDEDIHLRSTLPPLDDGKKLTLNIDILASAASEELKNLESNSHSLPTLTDYFSRPLQKPKASTHSANNLQYLLNVALGSPPQSKSYTTLPSAKFSGLLGLQRMTPLDIVHPQPTRLHILEELDLDYVKQKLKRSRPNSPLSRNNFTLPNSPVMGLSLQTSPAISANNSSTNLLGLLMSSLSKSTSNVASSIGRQNTPPTTDLETPKHSPGGQEDTHLPPLRSLKLDLPNNFKAPLENKRYRGL</sequence>
<dbReference type="Proteomes" id="UP001241377">
    <property type="component" value="Unassembled WGS sequence"/>
</dbReference>
<protein>
    <submittedName>
        <fullName evidence="1">Uncharacterized protein</fullName>
    </submittedName>
</protein>
<evidence type="ECO:0000313" key="2">
    <source>
        <dbReference type="Proteomes" id="UP001241377"/>
    </source>
</evidence>
<accession>A0ACC2WD34</accession>
<name>A0ACC2WD34_9TREE</name>
<gene>
    <name evidence="1" type="ORF">QFC19_002099</name>
</gene>
<dbReference type="EMBL" id="JASBWR010000017">
    <property type="protein sequence ID" value="KAJ9109658.1"/>
    <property type="molecule type" value="Genomic_DNA"/>
</dbReference>
<keyword evidence="2" id="KW-1185">Reference proteome</keyword>
<organism evidence="1 2">
    <name type="scientific">Naganishia cerealis</name>
    <dbReference type="NCBI Taxonomy" id="610337"/>
    <lineage>
        <taxon>Eukaryota</taxon>
        <taxon>Fungi</taxon>
        <taxon>Dikarya</taxon>
        <taxon>Basidiomycota</taxon>
        <taxon>Agaricomycotina</taxon>
        <taxon>Tremellomycetes</taxon>
        <taxon>Filobasidiales</taxon>
        <taxon>Filobasidiaceae</taxon>
        <taxon>Naganishia</taxon>
    </lineage>
</organism>
<comment type="caution">
    <text evidence="1">The sequence shown here is derived from an EMBL/GenBank/DDBJ whole genome shotgun (WGS) entry which is preliminary data.</text>
</comment>